<feature type="transmembrane region" description="Helical" evidence="7">
    <location>
        <begin position="20"/>
        <end position="42"/>
    </location>
</feature>
<proteinExistence type="predicted"/>
<feature type="transmembrane region" description="Helical" evidence="7">
    <location>
        <begin position="253"/>
        <end position="273"/>
    </location>
</feature>
<feature type="transmembrane region" description="Helical" evidence="7">
    <location>
        <begin position="86"/>
        <end position="107"/>
    </location>
</feature>
<feature type="domain" description="Major facilitator superfamily (MFS) profile" evidence="8">
    <location>
        <begin position="17"/>
        <end position="393"/>
    </location>
</feature>
<feature type="transmembrane region" description="Helical" evidence="7">
    <location>
        <begin position="54"/>
        <end position="74"/>
    </location>
</feature>
<dbReference type="Pfam" id="PF07690">
    <property type="entry name" value="MFS_1"/>
    <property type="match status" value="1"/>
</dbReference>
<dbReference type="Proteomes" id="UP001595443">
    <property type="component" value="Unassembled WGS sequence"/>
</dbReference>
<comment type="subcellular location">
    <subcellularLocation>
        <location evidence="1">Cell membrane</location>
        <topology evidence="1">Multi-pass membrane protein</topology>
    </subcellularLocation>
</comment>
<evidence type="ECO:0000256" key="6">
    <source>
        <dbReference type="ARBA" id="ARBA00023136"/>
    </source>
</evidence>
<feature type="transmembrane region" description="Helical" evidence="7">
    <location>
        <begin position="342"/>
        <end position="361"/>
    </location>
</feature>
<dbReference type="SUPFAM" id="SSF103473">
    <property type="entry name" value="MFS general substrate transporter"/>
    <property type="match status" value="1"/>
</dbReference>
<accession>A0ABV7AGY3</accession>
<keyword evidence="3" id="KW-1003">Cell membrane</keyword>
<keyword evidence="6 7" id="KW-0472">Membrane</keyword>
<dbReference type="PANTHER" id="PTHR23517">
    <property type="entry name" value="RESISTANCE PROTEIN MDTM, PUTATIVE-RELATED-RELATED"/>
    <property type="match status" value="1"/>
</dbReference>
<keyword evidence="2" id="KW-0813">Transport</keyword>
<dbReference type="PANTHER" id="PTHR23517:SF2">
    <property type="entry name" value="MULTIDRUG RESISTANCE PROTEIN MDTH"/>
    <property type="match status" value="1"/>
</dbReference>
<dbReference type="PROSITE" id="PS50850">
    <property type="entry name" value="MFS"/>
    <property type="match status" value="1"/>
</dbReference>
<evidence type="ECO:0000259" key="8">
    <source>
        <dbReference type="PROSITE" id="PS50850"/>
    </source>
</evidence>
<feature type="transmembrane region" description="Helical" evidence="7">
    <location>
        <begin position="113"/>
        <end position="131"/>
    </location>
</feature>
<feature type="transmembrane region" description="Helical" evidence="7">
    <location>
        <begin position="143"/>
        <end position="165"/>
    </location>
</feature>
<name>A0ABV7AGY3_9RHOB</name>
<gene>
    <name evidence="9" type="ORF">ACFOES_09210</name>
</gene>
<dbReference type="CDD" id="cd17472">
    <property type="entry name" value="MFS_YajR_like"/>
    <property type="match status" value="1"/>
</dbReference>
<keyword evidence="10" id="KW-1185">Reference proteome</keyword>
<feature type="transmembrane region" description="Helical" evidence="7">
    <location>
        <begin position="216"/>
        <end position="241"/>
    </location>
</feature>
<keyword evidence="5 7" id="KW-1133">Transmembrane helix</keyword>
<protein>
    <submittedName>
        <fullName evidence="9">MFS transporter</fullName>
    </submittedName>
</protein>
<evidence type="ECO:0000256" key="3">
    <source>
        <dbReference type="ARBA" id="ARBA00022475"/>
    </source>
</evidence>
<dbReference type="InterPro" id="IPR020846">
    <property type="entry name" value="MFS_dom"/>
</dbReference>
<reference evidence="10" key="1">
    <citation type="journal article" date="2019" name="Int. J. Syst. Evol. Microbiol.">
        <title>The Global Catalogue of Microorganisms (GCM) 10K type strain sequencing project: providing services to taxonomists for standard genome sequencing and annotation.</title>
        <authorList>
            <consortium name="The Broad Institute Genomics Platform"/>
            <consortium name="The Broad Institute Genome Sequencing Center for Infectious Disease"/>
            <person name="Wu L."/>
            <person name="Ma J."/>
        </authorList>
    </citation>
    <scope>NUCLEOTIDE SEQUENCE [LARGE SCALE GENOMIC DNA]</scope>
    <source>
        <strain evidence="10">KCTC 62192</strain>
    </source>
</reference>
<evidence type="ECO:0000256" key="7">
    <source>
        <dbReference type="SAM" id="Phobius"/>
    </source>
</evidence>
<dbReference type="InterPro" id="IPR011701">
    <property type="entry name" value="MFS"/>
</dbReference>
<evidence type="ECO:0000256" key="2">
    <source>
        <dbReference type="ARBA" id="ARBA00022448"/>
    </source>
</evidence>
<evidence type="ECO:0000256" key="4">
    <source>
        <dbReference type="ARBA" id="ARBA00022692"/>
    </source>
</evidence>
<evidence type="ECO:0000256" key="1">
    <source>
        <dbReference type="ARBA" id="ARBA00004651"/>
    </source>
</evidence>
<organism evidence="9 10">
    <name type="scientific">Acidimangrovimonas pyrenivorans</name>
    <dbReference type="NCBI Taxonomy" id="2030798"/>
    <lineage>
        <taxon>Bacteria</taxon>
        <taxon>Pseudomonadati</taxon>
        <taxon>Pseudomonadota</taxon>
        <taxon>Alphaproteobacteria</taxon>
        <taxon>Rhodobacterales</taxon>
        <taxon>Paracoccaceae</taxon>
        <taxon>Acidimangrovimonas</taxon>
    </lineage>
</organism>
<sequence length="400" mass="41900">MSHQKNETTLTKTEFRSTAAIAAIYMTRLMGLFMIYPVFAHFARGLSGATPRNIGFALGAYGLTQGLLQIPFGLLSDRLGRRTMVVLGLAVFCVGSVIAALSGSIWGVLVGRALQGAGAIGSVLLASVADVTRPETRTRAMAIVGVSIGFSFMVAVVVGPAIAVFAGMAGIFWLTAALALIGIVIASMVIPTRETHEAGVGIAPTRMRHLLTDPRLLELDFAIFTLHATMTALFLAVPTIISHTLALHGGNEWILYLPVLAAAAILMVPFVIMAEKHGRMNQVRLLSITGIGLSELALLLWDNSTVGLVLALVLFFTAFTVLEALLPSLLTKAAPAASKGTASGLYSSAQFIGIFFGGTVGGLALEYGGTALLLGFVLALTLLWGGTQLKLGRAPDSQHG</sequence>
<dbReference type="Gene3D" id="1.20.1250.20">
    <property type="entry name" value="MFS general substrate transporter like domains"/>
    <property type="match status" value="1"/>
</dbReference>
<keyword evidence="4 7" id="KW-0812">Transmembrane</keyword>
<evidence type="ECO:0000256" key="5">
    <source>
        <dbReference type="ARBA" id="ARBA00022989"/>
    </source>
</evidence>
<dbReference type="InterPro" id="IPR050171">
    <property type="entry name" value="MFS_Transporters"/>
</dbReference>
<evidence type="ECO:0000313" key="10">
    <source>
        <dbReference type="Proteomes" id="UP001595443"/>
    </source>
</evidence>
<dbReference type="EMBL" id="JBHRSK010000004">
    <property type="protein sequence ID" value="MFC2968271.1"/>
    <property type="molecule type" value="Genomic_DNA"/>
</dbReference>
<feature type="transmembrane region" description="Helical" evidence="7">
    <location>
        <begin position="307"/>
        <end position="330"/>
    </location>
</feature>
<feature type="transmembrane region" description="Helical" evidence="7">
    <location>
        <begin position="367"/>
        <end position="385"/>
    </location>
</feature>
<comment type="caution">
    <text evidence="9">The sequence shown here is derived from an EMBL/GenBank/DDBJ whole genome shotgun (WGS) entry which is preliminary data.</text>
</comment>
<dbReference type="RefSeq" id="WP_377832940.1">
    <property type="nucleotide sequence ID" value="NZ_JBHRSK010000004.1"/>
</dbReference>
<feature type="transmembrane region" description="Helical" evidence="7">
    <location>
        <begin position="285"/>
        <end position="301"/>
    </location>
</feature>
<dbReference type="InterPro" id="IPR036259">
    <property type="entry name" value="MFS_trans_sf"/>
</dbReference>
<feature type="transmembrane region" description="Helical" evidence="7">
    <location>
        <begin position="171"/>
        <end position="190"/>
    </location>
</feature>
<evidence type="ECO:0000313" key="9">
    <source>
        <dbReference type="EMBL" id="MFC2968271.1"/>
    </source>
</evidence>